<comment type="similarity">
    <text evidence="2 9">Belongs to the zinc-containing alcohol dehydrogenase family.</text>
</comment>
<dbReference type="SMART" id="SM00829">
    <property type="entry name" value="PKS_ER"/>
    <property type="match status" value="1"/>
</dbReference>
<evidence type="ECO:0000256" key="1">
    <source>
        <dbReference type="ARBA" id="ARBA00001947"/>
    </source>
</evidence>
<protein>
    <recommendedName>
        <fullName evidence="3">alcohol dehydrogenase</fullName>
        <ecNumber evidence="3">1.1.1.1</ecNumber>
    </recommendedName>
</protein>
<dbReference type="Pfam" id="PF00107">
    <property type="entry name" value="ADH_zinc_N"/>
    <property type="match status" value="1"/>
</dbReference>
<organism evidence="11 12">
    <name type="scientific">Prauserella halophila</name>
    <dbReference type="NCBI Taxonomy" id="185641"/>
    <lineage>
        <taxon>Bacteria</taxon>
        <taxon>Bacillati</taxon>
        <taxon>Actinomycetota</taxon>
        <taxon>Actinomycetes</taxon>
        <taxon>Pseudonocardiales</taxon>
        <taxon>Pseudonocardiaceae</taxon>
        <taxon>Prauserella</taxon>
    </lineage>
</organism>
<evidence type="ECO:0000259" key="10">
    <source>
        <dbReference type="SMART" id="SM00829"/>
    </source>
</evidence>
<comment type="catalytic activity">
    <reaction evidence="7">
        <text>a secondary alcohol + NAD(+) = a ketone + NADH + H(+)</text>
        <dbReference type="Rhea" id="RHEA:10740"/>
        <dbReference type="ChEBI" id="CHEBI:15378"/>
        <dbReference type="ChEBI" id="CHEBI:17087"/>
        <dbReference type="ChEBI" id="CHEBI:35681"/>
        <dbReference type="ChEBI" id="CHEBI:57540"/>
        <dbReference type="ChEBI" id="CHEBI:57945"/>
        <dbReference type="EC" id="1.1.1.1"/>
    </reaction>
</comment>
<dbReference type="SUPFAM" id="SSF50129">
    <property type="entry name" value="GroES-like"/>
    <property type="match status" value="1"/>
</dbReference>
<dbReference type="Pfam" id="PF08240">
    <property type="entry name" value="ADH_N"/>
    <property type="match status" value="1"/>
</dbReference>
<keyword evidence="6" id="KW-0560">Oxidoreductase</keyword>
<evidence type="ECO:0000256" key="9">
    <source>
        <dbReference type="RuleBase" id="RU361277"/>
    </source>
</evidence>
<comment type="catalytic activity">
    <reaction evidence="8">
        <text>a primary alcohol + NAD(+) = an aldehyde + NADH + H(+)</text>
        <dbReference type="Rhea" id="RHEA:10736"/>
        <dbReference type="ChEBI" id="CHEBI:15378"/>
        <dbReference type="ChEBI" id="CHEBI:15734"/>
        <dbReference type="ChEBI" id="CHEBI:17478"/>
        <dbReference type="ChEBI" id="CHEBI:57540"/>
        <dbReference type="ChEBI" id="CHEBI:57945"/>
        <dbReference type="EC" id="1.1.1.1"/>
    </reaction>
</comment>
<dbReference type="PROSITE" id="PS00059">
    <property type="entry name" value="ADH_ZINC"/>
    <property type="match status" value="1"/>
</dbReference>
<feature type="domain" description="Enoyl reductase (ER)" evidence="10">
    <location>
        <begin position="10"/>
        <end position="344"/>
    </location>
</feature>
<reference evidence="12" key="1">
    <citation type="journal article" date="2019" name="Int. J. Syst. Evol. Microbiol.">
        <title>The Global Catalogue of Microorganisms (GCM) 10K type strain sequencing project: providing services to taxonomists for standard genome sequencing and annotation.</title>
        <authorList>
            <consortium name="The Broad Institute Genomics Platform"/>
            <consortium name="The Broad Institute Genome Sequencing Center for Infectious Disease"/>
            <person name="Wu L."/>
            <person name="Ma J."/>
        </authorList>
    </citation>
    <scope>NUCLEOTIDE SEQUENCE [LARGE SCALE GENOMIC DNA]</scope>
    <source>
        <strain evidence="12">JCM 13023</strain>
    </source>
</reference>
<keyword evidence="5 9" id="KW-0862">Zinc</keyword>
<dbReference type="InterPro" id="IPR013154">
    <property type="entry name" value="ADH-like_N"/>
</dbReference>
<evidence type="ECO:0000256" key="3">
    <source>
        <dbReference type="ARBA" id="ARBA00013190"/>
    </source>
</evidence>
<dbReference type="InterPro" id="IPR011032">
    <property type="entry name" value="GroES-like_sf"/>
</dbReference>
<dbReference type="PANTHER" id="PTHR42940:SF8">
    <property type="entry name" value="VACUOLAR PROTEIN SORTING-ASSOCIATED PROTEIN 11"/>
    <property type="match status" value="1"/>
</dbReference>
<gene>
    <name evidence="11" type="ORF">GCM10009676_38300</name>
</gene>
<dbReference type="InterPro" id="IPR036291">
    <property type="entry name" value="NAD(P)-bd_dom_sf"/>
</dbReference>
<sequence length="346" mass="35963">MKALQYVKVGAPPEVREVPLPEPGPGQVRLRVTAAGACHSDSFVMSLPEEQYRAGYPLPMTLGHEGAGIVDKLGEGATGVEVGDSVAVYGPWGCGRCIQCAQGKENYCERAAELGITPPGLGHDGSMAEYMVVDDPRFLVPLGDLDPAGNVALTDAGLTPYHAIKGSLGKLGPGSTAVVIGAGGLGHVAIQLLRTLTTATVIALDVSDDKLELAKEVGAHFAFPSTPEAKDRIAEAIGTPSVTAIFDFVAAEPTLELGSALRGTESDLVVVGVGGGQVGAGILAAPYDATVRAPYWGSRPELMEVFALARSGHIRVETETFHLNDAAEAYHRLHEGTLRGRAVVTP</sequence>
<evidence type="ECO:0000256" key="4">
    <source>
        <dbReference type="ARBA" id="ARBA00022723"/>
    </source>
</evidence>
<evidence type="ECO:0000313" key="12">
    <source>
        <dbReference type="Proteomes" id="UP001500653"/>
    </source>
</evidence>
<evidence type="ECO:0000256" key="5">
    <source>
        <dbReference type="ARBA" id="ARBA00022833"/>
    </source>
</evidence>
<dbReference type="EMBL" id="BAAALN010000016">
    <property type="protein sequence ID" value="GAA1248332.1"/>
    <property type="molecule type" value="Genomic_DNA"/>
</dbReference>
<comment type="cofactor">
    <cofactor evidence="1 9">
        <name>Zn(2+)</name>
        <dbReference type="ChEBI" id="CHEBI:29105"/>
    </cofactor>
</comment>
<dbReference type="EC" id="1.1.1.1" evidence="3"/>
<evidence type="ECO:0000256" key="6">
    <source>
        <dbReference type="ARBA" id="ARBA00023002"/>
    </source>
</evidence>
<dbReference type="SUPFAM" id="SSF51735">
    <property type="entry name" value="NAD(P)-binding Rossmann-fold domains"/>
    <property type="match status" value="1"/>
</dbReference>
<keyword evidence="4 9" id="KW-0479">Metal-binding</keyword>
<keyword evidence="12" id="KW-1185">Reference proteome</keyword>
<dbReference type="InterPro" id="IPR002328">
    <property type="entry name" value="ADH_Zn_CS"/>
</dbReference>
<dbReference type="CDD" id="cd05284">
    <property type="entry name" value="arabinose_DH_like"/>
    <property type="match status" value="1"/>
</dbReference>
<dbReference type="RefSeq" id="WP_253865728.1">
    <property type="nucleotide sequence ID" value="NZ_BAAALN010000016.1"/>
</dbReference>
<dbReference type="Proteomes" id="UP001500653">
    <property type="component" value="Unassembled WGS sequence"/>
</dbReference>
<dbReference type="PANTHER" id="PTHR42940">
    <property type="entry name" value="ALCOHOL DEHYDROGENASE 1-RELATED"/>
    <property type="match status" value="1"/>
</dbReference>
<dbReference type="InterPro" id="IPR013149">
    <property type="entry name" value="ADH-like_C"/>
</dbReference>
<dbReference type="Gene3D" id="3.40.50.720">
    <property type="entry name" value="NAD(P)-binding Rossmann-like Domain"/>
    <property type="match status" value="1"/>
</dbReference>
<evidence type="ECO:0000256" key="2">
    <source>
        <dbReference type="ARBA" id="ARBA00008072"/>
    </source>
</evidence>
<evidence type="ECO:0000256" key="7">
    <source>
        <dbReference type="ARBA" id="ARBA00049164"/>
    </source>
</evidence>
<comment type="caution">
    <text evidence="11">The sequence shown here is derived from an EMBL/GenBank/DDBJ whole genome shotgun (WGS) entry which is preliminary data.</text>
</comment>
<evidence type="ECO:0000256" key="8">
    <source>
        <dbReference type="ARBA" id="ARBA00049243"/>
    </source>
</evidence>
<dbReference type="InterPro" id="IPR020843">
    <property type="entry name" value="ER"/>
</dbReference>
<evidence type="ECO:0000313" key="11">
    <source>
        <dbReference type="EMBL" id="GAA1248332.1"/>
    </source>
</evidence>
<proteinExistence type="inferred from homology"/>
<accession>A0ABP4H2P2</accession>
<name>A0ABP4H2P2_9PSEU</name>
<dbReference type="Gene3D" id="3.90.180.10">
    <property type="entry name" value="Medium-chain alcohol dehydrogenases, catalytic domain"/>
    <property type="match status" value="1"/>
</dbReference>